<evidence type="ECO:0000313" key="8">
    <source>
        <dbReference type="Proteomes" id="UP000007799"/>
    </source>
</evidence>
<dbReference type="GO" id="GO:0000775">
    <property type="term" value="C:chromosome, centromeric region"/>
    <property type="evidence" value="ECO:0007669"/>
    <property type="project" value="UniProtKB-SubCell"/>
</dbReference>
<dbReference type="InterPro" id="IPR025204">
    <property type="entry name" value="CENP-L"/>
</dbReference>
<dbReference type="KEGG" id="sre:PTSG_08114"/>
<dbReference type="PANTHER" id="PTHR31740">
    <property type="entry name" value="CENTROMERE PROTEIN L"/>
    <property type="match status" value="1"/>
</dbReference>
<evidence type="ECO:0000256" key="3">
    <source>
        <dbReference type="ARBA" id="ARBA00011060"/>
    </source>
</evidence>
<keyword evidence="5" id="KW-0539">Nucleus</keyword>
<evidence type="ECO:0000256" key="1">
    <source>
        <dbReference type="ARBA" id="ARBA00004123"/>
    </source>
</evidence>
<dbReference type="OrthoDB" id="8864979at2759"/>
<keyword evidence="4" id="KW-0158">Chromosome</keyword>
<accession>F2UI13</accession>
<comment type="subcellular location">
    <subcellularLocation>
        <location evidence="2">Chromosome</location>
        <location evidence="2">Centromere</location>
    </subcellularLocation>
    <subcellularLocation>
        <location evidence="1">Nucleus</location>
    </subcellularLocation>
</comment>
<keyword evidence="6" id="KW-0137">Centromere</keyword>
<sequence>MQLLRGCDDDATALSIAITRQQAGGKSSLAGRMVLCSVGIGQLAKVERVRAPFAHLPLVLVKASAALARTILHWLEETFDCAVTPMALTPQDMAWIATEWAAPAATDKALAQRPLTLQYGVPGDGSLQTISYSVDPASIRALQERLAGGDDDTALLRALEKHFAAEFSVDLTKMTLARVGTYAVYIGADGRAKFLPLPDTCATATLHALKYFTYVATRPPTT</sequence>
<evidence type="ECO:0000256" key="4">
    <source>
        <dbReference type="ARBA" id="ARBA00022454"/>
    </source>
</evidence>
<organism evidence="8">
    <name type="scientific">Salpingoeca rosetta (strain ATCC 50818 / BSB-021)</name>
    <dbReference type="NCBI Taxonomy" id="946362"/>
    <lineage>
        <taxon>Eukaryota</taxon>
        <taxon>Choanoflagellata</taxon>
        <taxon>Craspedida</taxon>
        <taxon>Salpingoecidae</taxon>
        <taxon>Salpingoeca</taxon>
    </lineage>
</organism>
<keyword evidence="8" id="KW-1185">Reference proteome</keyword>
<evidence type="ECO:0000256" key="2">
    <source>
        <dbReference type="ARBA" id="ARBA00004584"/>
    </source>
</evidence>
<evidence type="ECO:0000256" key="6">
    <source>
        <dbReference type="ARBA" id="ARBA00023328"/>
    </source>
</evidence>
<protein>
    <submittedName>
        <fullName evidence="7">Uncharacterized protein</fullName>
    </submittedName>
</protein>
<comment type="similarity">
    <text evidence="3">Belongs to the CENP-L/IML3 family.</text>
</comment>
<proteinExistence type="inferred from homology"/>
<dbReference type="AlphaFoldDB" id="F2UI13"/>
<name>F2UI13_SALR5</name>
<dbReference type="Proteomes" id="UP000007799">
    <property type="component" value="Unassembled WGS sequence"/>
</dbReference>
<dbReference type="RefSeq" id="XP_004991134.1">
    <property type="nucleotide sequence ID" value="XM_004991077.1"/>
</dbReference>
<dbReference type="Pfam" id="PF13092">
    <property type="entry name" value="CENP-L"/>
    <property type="match status" value="1"/>
</dbReference>
<dbReference type="InParanoid" id="F2UI13"/>
<evidence type="ECO:0000313" key="7">
    <source>
        <dbReference type="EMBL" id="EGD76762.1"/>
    </source>
</evidence>
<reference evidence="7" key="1">
    <citation type="submission" date="2009-08" db="EMBL/GenBank/DDBJ databases">
        <title>Annotation of Salpingoeca rosetta.</title>
        <authorList>
            <consortium name="The Broad Institute Genome Sequencing Platform"/>
            <person name="Russ C."/>
            <person name="Cuomo C."/>
            <person name="Burger G."/>
            <person name="Gray M.W."/>
            <person name="Holland P.W.H."/>
            <person name="King N."/>
            <person name="Lang F.B.F."/>
            <person name="Roger A.J."/>
            <person name="Ruiz-Trillo I."/>
            <person name="Young S.K."/>
            <person name="Zeng Q."/>
            <person name="Gargeya S."/>
            <person name="Alvarado L."/>
            <person name="Berlin A."/>
            <person name="Chapman S.B."/>
            <person name="Chen Z."/>
            <person name="Freedman E."/>
            <person name="Gellesch M."/>
            <person name="Goldberg J."/>
            <person name="Griggs A."/>
            <person name="Gujja S."/>
            <person name="Heilman E."/>
            <person name="Heiman D."/>
            <person name="Howarth C."/>
            <person name="Mehta T."/>
            <person name="Neiman D."/>
            <person name="Pearson M."/>
            <person name="Roberts A."/>
            <person name="Saif S."/>
            <person name="Shea T."/>
            <person name="Shenoy N."/>
            <person name="Sisk P."/>
            <person name="Stolte C."/>
            <person name="Sykes S."/>
            <person name="White J."/>
            <person name="Yandava C."/>
            <person name="Haas B."/>
            <person name="Nusbaum C."/>
            <person name="Birren B."/>
        </authorList>
    </citation>
    <scope>NUCLEOTIDE SEQUENCE [LARGE SCALE GENOMIC DNA]</scope>
    <source>
        <strain evidence="7">ATCC 50818</strain>
    </source>
</reference>
<gene>
    <name evidence="7" type="ORF">PTSG_08114</name>
</gene>
<dbReference type="EMBL" id="GL832975">
    <property type="protein sequence ID" value="EGD76762.1"/>
    <property type="molecule type" value="Genomic_DNA"/>
</dbReference>
<dbReference type="GO" id="GO:0005634">
    <property type="term" value="C:nucleus"/>
    <property type="evidence" value="ECO:0007669"/>
    <property type="project" value="UniProtKB-SubCell"/>
</dbReference>
<evidence type="ECO:0000256" key="5">
    <source>
        <dbReference type="ARBA" id="ARBA00023242"/>
    </source>
</evidence>
<dbReference type="PANTHER" id="PTHR31740:SF2">
    <property type="entry name" value="CENTROMERE PROTEIN L"/>
    <property type="match status" value="1"/>
</dbReference>
<dbReference type="GeneID" id="16071696"/>